<sequence length="113" mass="13116">MKEGLQYYISKKLLPAFMKTDSVILKNVLDGIWEILWSITSEVRSETQKSRESTITFSSYKELLTKAKQIQHMDKQQIPSMRIKRVQNTQYNKHLSPAADHSPLFSDAITVEQ</sequence>
<accession>A0A9J5YIT3</accession>
<evidence type="ECO:0000313" key="1">
    <source>
        <dbReference type="EMBL" id="KAG5600651.1"/>
    </source>
</evidence>
<evidence type="ECO:0000313" key="2">
    <source>
        <dbReference type="Proteomes" id="UP000824120"/>
    </source>
</evidence>
<name>A0A9J5YIT3_SOLCO</name>
<reference evidence="1 2" key="1">
    <citation type="submission" date="2020-09" db="EMBL/GenBank/DDBJ databases">
        <title>De no assembly of potato wild relative species, Solanum commersonii.</title>
        <authorList>
            <person name="Cho K."/>
        </authorList>
    </citation>
    <scope>NUCLEOTIDE SEQUENCE [LARGE SCALE GENOMIC DNA]</scope>
    <source>
        <strain evidence="1">LZ3.2</strain>
        <tissue evidence="1">Leaf</tissue>
    </source>
</reference>
<gene>
    <name evidence="1" type="ORF">H5410_032021</name>
</gene>
<dbReference type="Proteomes" id="UP000824120">
    <property type="component" value="Chromosome 6"/>
</dbReference>
<organism evidence="1 2">
    <name type="scientific">Solanum commersonii</name>
    <name type="common">Commerson's wild potato</name>
    <name type="synonym">Commerson's nightshade</name>
    <dbReference type="NCBI Taxonomy" id="4109"/>
    <lineage>
        <taxon>Eukaryota</taxon>
        <taxon>Viridiplantae</taxon>
        <taxon>Streptophyta</taxon>
        <taxon>Embryophyta</taxon>
        <taxon>Tracheophyta</taxon>
        <taxon>Spermatophyta</taxon>
        <taxon>Magnoliopsida</taxon>
        <taxon>eudicotyledons</taxon>
        <taxon>Gunneridae</taxon>
        <taxon>Pentapetalae</taxon>
        <taxon>asterids</taxon>
        <taxon>lamiids</taxon>
        <taxon>Solanales</taxon>
        <taxon>Solanaceae</taxon>
        <taxon>Solanoideae</taxon>
        <taxon>Solaneae</taxon>
        <taxon>Solanum</taxon>
    </lineage>
</organism>
<dbReference type="AlphaFoldDB" id="A0A9J5YIT3"/>
<comment type="caution">
    <text evidence="1">The sequence shown here is derived from an EMBL/GenBank/DDBJ whole genome shotgun (WGS) entry which is preliminary data.</text>
</comment>
<protein>
    <submittedName>
        <fullName evidence="1">Uncharacterized protein</fullName>
    </submittedName>
</protein>
<proteinExistence type="predicted"/>
<keyword evidence="2" id="KW-1185">Reference proteome</keyword>
<dbReference type="EMBL" id="JACXVP010000006">
    <property type="protein sequence ID" value="KAG5600651.1"/>
    <property type="molecule type" value="Genomic_DNA"/>
</dbReference>